<evidence type="ECO:0000313" key="2">
    <source>
        <dbReference type="EMBL" id="MBX46134.1"/>
    </source>
</evidence>
<protein>
    <submittedName>
        <fullName evidence="2">Uncharacterized protein</fullName>
    </submittedName>
</protein>
<dbReference type="EMBL" id="GGEC01065650">
    <property type="protein sequence ID" value="MBX46134.1"/>
    <property type="molecule type" value="Transcribed_RNA"/>
</dbReference>
<sequence>MKKPEKSLAASISILFLRMVLPSSRSTSFVPIFMLPQRNKWKWTLRVTCGDGMKIKLPILRS</sequence>
<reference evidence="2" key="1">
    <citation type="submission" date="2018-02" db="EMBL/GenBank/DDBJ databases">
        <title>Rhizophora mucronata_Transcriptome.</title>
        <authorList>
            <person name="Meera S.P."/>
            <person name="Sreeshan A."/>
            <person name="Augustine A."/>
        </authorList>
    </citation>
    <scope>NUCLEOTIDE SEQUENCE</scope>
    <source>
        <tissue evidence="2">Leaf</tissue>
    </source>
</reference>
<feature type="chain" id="PRO_5015176069" evidence="1">
    <location>
        <begin position="27"/>
        <end position="62"/>
    </location>
</feature>
<accession>A0A2P2NUI9</accession>
<proteinExistence type="predicted"/>
<organism evidence="2">
    <name type="scientific">Rhizophora mucronata</name>
    <name type="common">Asiatic mangrove</name>
    <dbReference type="NCBI Taxonomy" id="61149"/>
    <lineage>
        <taxon>Eukaryota</taxon>
        <taxon>Viridiplantae</taxon>
        <taxon>Streptophyta</taxon>
        <taxon>Embryophyta</taxon>
        <taxon>Tracheophyta</taxon>
        <taxon>Spermatophyta</taxon>
        <taxon>Magnoliopsida</taxon>
        <taxon>eudicotyledons</taxon>
        <taxon>Gunneridae</taxon>
        <taxon>Pentapetalae</taxon>
        <taxon>rosids</taxon>
        <taxon>fabids</taxon>
        <taxon>Malpighiales</taxon>
        <taxon>Rhizophoraceae</taxon>
        <taxon>Rhizophora</taxon>
    </lineage>
</organism>
<name>A0A2P2NUI9_RHIMU</name>
<feature type="signal peptide" evidence="1">
    <location>
        <begin position="1"/>
        <end position="26"/>
    </location>
</feature>
<keyword evidence="1" id="KW-0732">Signal</keyword>
<dbReference type="AlphaFoldDB" id="A0A2P2NUI9"/>
<evidence type="ECO:0000256" key="1">
    <source>
        <dbReference type="SAM" id="SignalP"/>
    </source>
</evidence>